<gene>
    <name evidence="4" type="ORF">LITE_LOCUS43747</name>
</gene>
<dbReference type="GO" id="GO:0003676">
    <property type="term" value="F:nucleic acid binding"/>
    <property type="evidence" value="ECO:0007669"/>
    <property type="project" value="InterPro"/>
</dbReference>
<protein>
    <recommendedName>
        <fullName evidence="3">CCHC-type domain-containing protein</fullName>
    </recommendedName>
</protein>
<dbReference type="GO" id="GO:0008270">
    <property type="term" value="F:zinc ion binding"/>
    <property type="evidence" value="ECO:0007669"/>
    <property type="project" value="UniProtKB-KW"/>
</dbReference>
<dbReference type="InterPro" id="IPR001878">
    <property type="entry name" value="Znf_CCHC"/>
</dbReference>
<feature type="compositionally biased region" description="Polar residues" evidence="2">
    <location>
        <begin position="139"/>
        <end position="152"/>
    </location>
</feature>
<evidence type="ECO:0000313" key="5">
    <source>
        <dbReference type="Proteomes" id="UP001154282"/>
    </source>
</evidence>
<accession>A0AAV0QLZ7</accession>
<dbReference type="InterPro" id="IPR040256">
    <property type="entry name" value="At4g02000-like"/>
</dbReference>
<dbReference type="PANTHER" id="PTHR31286">
    <property type="entry name" value="GLYCINE-RICH CELL WALL STRUCTURAL PROTEIN 1.8-LIKE"/>
    <property type="match status" value="1"/>
</dbReference>
<keyword evidence="1" id="KW-0862">Zinc</keyword>
<keyword evidence="5" id="KW-1185">Reference proteome</keyword>
<evidence type="ECO:0000256" key="2">
    <source>
        <dbReference type="SAM" id="MobiDB-lite"/>
    </source>
</evidence>
<evidence type="ECO:0000256" key="1">
    <source>
        <dbReference type="PROSITE-ProRule" id="PRU00047"/>
    </source>
</evidence>
<dbReference type="AlphaFoldDB" id="A0AAV0QLZ7"/>
<dbReference type="PROSITE" id="PS50158">
    <property type="entry name" value="ZF_CCHC"/>
    <property type="match status" value="1"/>
</dbReference>
<name>A0AAV0QLZ7_9ROSI</name>
<feature type="region of interest" description="Disordered" evidence="2">
    <location>
        <begin position="128"/>
        <end position="164"/>
    </location>
</feature>
<keyword evidence="1" id="KW-0479">Metal-binding</keyword>
<feature type="domain" description="CCHC-type" evidence="3">
    <location>
        <begin position="79"/>
        <end position="93"/>
    </location>
</feature>
<proteinExistence type="predicted"/>
<organism evidence="4 5">
    <name type="scientific">Linum tenue</name>
    <dbReference type="NCBI Taxonomy" id="586396"/>
    <lineage>
        <taxon>Eukaryota</taxon>
        <taxon>Viridiplantae</taxon>
        <taxon>Streptophyta</taxon>
        <taxon>Embryophyta</taxon>
        <taxon>Tracheophyta</taxon>
        <taxon>Spermatophyta</taxon>
        <taxon>Magnoliopsida</taxon>
        <taxon>eudicotyledons</taxon>
        <taxon>Gunneridae</taxon>
        <taxon>Pentapetalae</taxon>
        <taxon>rosids</taxon>
        <taxon>fabids</taxon>
        <taxon>Malpighiales</taxon>
        <taxon>Linaceae</taxon>
        <taxon>Linum</taxon>
    </lineage>
</organism>
<comment type="caution">
    <text evidence="4">The sequence shown here is derived from an EMBL/GenBank/DDBJ whole genome shotgun (WGS) entry which is preliminary data.</text>
</comment>
<evidence type="ECO:0000313" key="4">
    <source>
        <dbReference type="EMBL" id="CAI0545931.1"/>
    </source>
</evidence>
<dbReference type="SUPFAM" id="SSF57756">
    <property type="entry name" value="Retrovirus zinc finger-like domains"/>
    <property type="match status" value="1"/>
</dbReference>
<reference evidence="4" key="1">
    <citation type="submission" date="2022-08" db="EMBL/GenBank/DDBJ databases">
        <authorList>
            <person name="Gutierrez-Valencia J."/>
        </authorList>
    </citation>
    <scope>NUCLEOTIDE SEQUENCE</scope>
</reference>
<dbReference type="PANTHER" id="PTHR31286:SF99">
    <property type="entry name" value="DUF4283 DOMAIN-CONTAINING PROTEIN"/>
    <property type="match status" value="1"/>
</dbReference>
<dbReference type="EMBL" id="CAMGYJ010000009">
    <property type="protein sequence ID" value="CAI0545931.1"/>
    <property type="molecule type" value="Genomic_DNA"/>
</dbReference>
<dbReference type="Proteomes" id="UP001154282">
    <property type="component" value="Unassembled WGS sequence"/>
</dbReference>
<sequence>MVWVRLPGLPSEFINKEAAERIAGRIGRPIRVDHATQIGERGRFARVCVEVDLSKPLLSQYKIEGITYYIEYEGLHQICSECGKYGHSKQACPTIRKEVENEAESVMLEGMEIPVQTPKPLYGEWMMVKPRGKAKKQTHNNSGDSANPSQIPQERKASQQKMAG</sequence>
<dbReference type="InterPro" id="IPR036875">
    <property type="entry name" value="Znf_CCHC_sf"/>
</dbReference>
<evidence type="ECO:0000259" key="3">
    <source>
        <dbReference type="PROSITE" id="PS50158"/>
    </source>
</evidence>
<keyword evidence="1" id="KW-0863">Zinc-finger</keyword>